<dbReference type="PANTHER" id="PTHR44329">
    <property type="entry name" value="SERINE/THREONINE-PROTEIN KINASE TNNI3K-RELATED"/>
    <property type="match status" value="1"/>
</dbReference>
<organism evidence="8 9">
    <name type="scientific">Nicotiana tabacum</name>
    <name type="common">Common tobacco</name>
    <dbReference type="NCBI Taxonomy" id="4097"/>
    <lineage>
        <taxon>Eukaryota</taxon>
        <taxon>Viridiplantae</taxon>
        <taxon>Streptophyta</taxon>
        <taxon>Embryophyta</taxon>
        <taxon>Tracheophyta</taxon>
        <taxon>Spermatophyta</taxon>
        <taxon>Magnoliopsida</taxon>
        <taxon>eudicotyledons</taxon>
        <taxon>Gunneridae</taxon>
        <taxon>Pentapetalae</taxon>
        <taxon>asterids</taxon>
        <taxon>lamiids</taxon>
        <taxon>Solanales</taxon>
        <taxon>Solanaceae</taxon>
        <taxon>Nicotianoideae</taxon>
        <taxon>Nicotianeae</taxon>
        <taxon>Nicotiana</taxon>
    </lineage>
</organism>
<reference evidence="9" key="2">
    <citation type="submission" date="2025-08" db="UniProtKB">
        <authorList>
            <consortium name="RefSeq"/>
        </authorList>
    </citation>
    <scope>IDENTIFICATION</scope>
    <source>
        <tissue evidence="9">Leaf</tissue>
    </source>
</reference>
<proteinExistence type="inferred from homology"/>
<dbReference type="InterPro" id="IPR000719">
    <property type="entry name" value="Prot_kinase_dom"/>
</dbReference>
<dbReference type="GO" id="GO:0005524">
    <property type="term" value="F:ATP binding"/>
    <property type="evidence" value="ECO:0007669"/>
    <property type="project" value="UniProtKB-KW"/>
</dbReference>
<gene>
    <name evidence="9" type="primary">LOC107830708</name>
</gene>
<protein>
    <submittedName>
        <fullName evidence="9">Probable serine/threonine-protein kinase DDB_G0271682</fullName>
    </submittedName>
    <submittedName>
        <fullName evidence="9">Serine/threonine-protein kinase 12-like</fullName>
    </submittedName>
</protein>
<feature type="domain" description="Protein kinase" evidence="7">
    <location>
        <begin position="187"/>
        <end position="448"/>
    </location>
</feature>
<dbReference type="SMR" id="A0A1S4DKM3"/>
<dbReference type="FunFam" id="3.30.200.20:FF:000180">
    <property type="entry name" value="serine/threonine-protein kinase STY46-like"/>
    <property type="match status" value="1"/>
</dbReference>
<dbReference type="PROSITE" id="PS50011">
    <property type="entry name" value="PROTEIN_KINASE_DOM"/>
    <property type="match status" value="1"/>
</dbReference>
<dbReference type="PROSITE" id="PS50297">
    <property type="entry name" value="ANK_REP_REGION"/>
    <property type="match status" value="1"/>
</dbReference>
<dbReference type="SMART" id="SM00248">
    <property type="entry name" value="ANK"/>
    <property type="match status" value="3"/>
</dbReference>
<dbReference type="Gene3D" id="3.30.200.20">
    <property type="entry name" value="Phosphorylase Kinase, domain 1"/>
    <property type="match status" value="1"/>
</dbReference>
<dbReference type="PANTHER" id="PTHR44329:SF140">
    <property type="entry name" value="INACTIVE PROTEIN TYROSINE KINASE PTKL"/>
    <property type="match status" value="1"/>
</dbReference>
<evidence type="ECO:0000256" key="4">
    <source>
        <dbReference type="ARBA" id="ARBA00022777"/>
    </source>
</evidence>
<dbReference type="KEGG" id="nta:107830708"/>
<dbReference type="InterPro" id="IPR001245">
    <property type="entry name" value="Ser-Thr/Tyr_kinase_cat_dom"/>
</dbReference>
<dbReference type="PaxDb" id="4097-A0A1S4DKM3"/>
<dbReference type="FunFam" id="1.10.510.10:FF:000763">
    <property type="entry name" value="Os01g0748600 protein"/>
    <property type="match status" value="1"/>
</dbReference>
<name>A0A1S4DKM3_TOBAC</name>
<dbReference type="RefSeq" id="XP_016513829.1">
    <property type="nucleotide sequence ID" value="XM_016658343.1"/>
</dbReference>
<comment type="similarity">
    <text evidence="1">Belongs to the protein kinase superfamily. TKL Ser/Thr protein kinase family.</text>
</comment>
<evidence type="ECO:0000256" key="1">
    <source>
        <dbReference type="ARBA" id="ARBA00005843"/>
    </source>
</evidence>
<dbReference type="Gene3D" id="1.25.40.20">
    <property type="entry name" value="Ankyrin repeat-containing domain"/>
    <property type="match status" value="1"/>
</dbReference>
<keyword evidence="3" id="KW-0547">Nucleotide-binding</keyword>
<keyword evidence="6" id="KW-0040">ANK repeat</keyword>
<keyword evidence="2" id="KW-0808">Transferase</keyword>
<dbReference type="InterPro" id="IPR011009">
    <property type="entry name" value="Kinase-like_dom_sf"/>
</dbReference>
<dbReference type="GeneID" id="107830708"/>
<dbReference type="SUPFAM" id="SSF56112">
    <property type="entry name" value="Protein kinase-like (PK-like)"/>
    <property type="match status" value="1"/>
</dbReference>
<dbReference type="InterPro" id="IPR051681">
    <property type="entry name" value="Ser/Thr_Kinases-Pseudokinases"/>
</dbReference>
<dbReference type="Gene3D" id="1.10.510.10">
    <property type="entry name" value="Transferase(Phosphotransferase) domain 1"/>
    <property type="match status" value="1"/>
</dbReference>
<evidence type="ECO:0000256" key="5">
    <source>
        <dbReference type="ARBA" id="ARBA00022840"/>
    </source>
</evidence>
<dbReference type="InterPro" id="IPR002110">
    <property type="entry name" value="Ankyrin_rpt"/>
</dbReference>
<evidence type="ECO:0000256" key="2">
    <source>
        <dbReference type="ARBA" id="ARBA00022679"/>
    </source>
</evidence>
<dbReference type="Pfam" id="PF12796">
    <property type="entry name" value="Ank_2"/>
    <property type="match status" value="1"/>
</dbReference>
<dbReference type="RefSeq" id="XP_016513829.1">
    <property type="nucleotide sequence ID" value="XM_016658343.2"/>
</dbReference>
<dbReference type="PROSITE" id="PS50088">
    <property type="entry name" value="ANK_REPEAT"/>
    <property type="match status" value="1"/>
</dbReference>
<dbReference type="OrthoDB" id="4062651at2759"/>
<dbReference type="CDD" id="cd13999">
    <property type="entry name" value="STKc_MAP3K-like"/>
    <property type="match status" value="1"/>
</dbReference>
<dbReference type="STRING" id="4097.A0A1S4DKM3"/>
<sequence length="493" mass="55858">MNPDLEMEPVRFPLGKQSSLAPEKGVEVAVEIESEDGEEGGVVDIDPKIRLMYSANEGDIEGIKELLELGTNVNFRDIDERTALHVAACQGYSDVVKLLLDNGAEIDPKDRWGSTPLGDAIHYKNHHVIKLLEEHGAKPPMAPMHVNNSREVPEYEIDAKELDFTNSVELPSCSVARDKLIFFIVSFIRNRLIDVGTFHIASWRGIQVAVKKFGEDVIADEDKVTAFRDELALLQKIRHPNVVQFLGAVTQSSPMMIVTEYLPKGDLHAYLTKEGPLRPTKAIRFAMDIARGLNYLHEIRPEAIIHRDLEPSNILRDDTGHLKVADFGVSKLLKVTNRVKEDKPLTCDNTSCRYVAPEVFKNEEYDTKVDVFSFALILQEMIEGCPPFHAKIENEVAKCYAAKERPPFKAPGKFYAHGLRELIEECWNEKPALRPTFKQIIPRLESIYNKFGHKRRWKVRPLKCFQNFEAMWKKDHSSLSSRNGGSSRSNSSI</sequence>
<dbReference type="SUPFAM" id="SSF48403">
    <property type="entry name" value="Ankyrin repeat"/>
    <property type="match status" value="1"/>
</dbReference>
<evidence type="ECO:0000313" key="9">
    <source>
        <dbReference type="RefSeq" id="XP_016513829.1"/>
    </source>
</evidence>
<reference evidence="8" key="1">
    <citation type="journal article" date="2014" name="Nat. Commun.">
        <title>The tobacco genome sequence and its comparison with those of tomato and potato.</title>
        <authorList>
            <person name="Sierro N."/>
            <person name="Battey J.N."/>
            <person name="Ouadi S."/>
            <person name="Bakaher N."/>
            <person name="Bovet L."/>
            <person name="Willig A."/>
            <person name="Goepfert S."/>
            <person name="Peitsch M.C."/>
            <person name="Ivanov N.V."/>
        </authorList>
    </citation>
    <scope>NUCLEOTIDE SEQUENCE [LARGE SCALE GENOMIC DNA]</scope>
</reference>
<keyword evidence="4 9" id="KW-0418">Kinase</keyword>
<keyword evidence="5" id="KW-0067">ATP-binding</keyword>
<accession>A0A1S4DKM3</accession>
<evidence type="ECO:0000259" key="7">
    <source>
        <dbReference type="PROSITE" id="PS50011"/>
    </source>
</evidence>
<dbReference type="Proteomes" id="UP000790787">
    <property type="component" value="Chromosome 3"/>
</dbReference>
<dbReference type="PIRSF" id="PIRSF000654">
    <property type="entry name" value="Integrin-linked_kinase"/>
    <property type="match status" value="1"/>
</dbReference>
<dbReference type="InterPro" id="IPR036770">
    <property type="entry name" value="Ankyrin_rpt-contain_sf"/>
</dbReference>
<dbReference type="Pfam" id="PF07714">
    <property type="entry name" value="PK_Tyr_Ser-Thr"/>
    <property type="match status" value="1"/>
</dbReference>
<dbReference type="FunFam" id="1.25.40.20:FF:000439">
    <property type="entry name" value="Integrin-linked protein kinase family"/>
    <property type="match status" value="1"/>
</dbReference>
<dbReference type="OMA" id="FAMASWR"/>
<evidence type="ECO:0000313" key="8">
    <source>
        <dbReference type="Proteomes" id="UP000790787"/>
    </source>
</evidence>
<evidence type="ECO:0000256" key="3">
    <source>
        <dbReference type="ARBA" id="ARBA00022741"/>
    </source>
</evidence>
<dbReference type="GO" id="GO:0004674">
    <property type="term" value="F:protein serine/threonine kinase activity"/>
    <property type="evidence" value="ECO:0000318"/>
    <property type="project" value="GO_Central"/>
</dbReference>
<dbReference type="GO" id="GO:0007165">
    <property type="term" value="P:signal transduction"/>
    <property type="evidence" value="ECO:0000318"/>
    <property type="project" value="GO_Central"/>
</dbReference>
<keyword evidence="8" id="KW-1185">Reference proteome</keyword>
<evidence type="ECO:0000256" key="6">
    <source>
        <dbReference type="PROSITE-ProRule" id="PRU00023"/>
    </source>
</evidence>
<feature type="repeat" description="ANK" evidence="6">
    <location>
        <begin position="79"/>
        <end position="111"/>
    </location>
</feature>
<dbReference type="AlphaFoldDB" id="A0A1S4DKM3"/>